<name>A0A7Y0U072_9ACTO</name>
<evidence type="ECO:0000256" key="3">
    <source>
        <dbReference type="ARBA" id="ARBA00023125"/>
    </source>
</evidence>
<dbReference type="GO" id="GO:0000976">
    <property type="term" value="F:transcription cis-regulatory region binding"/>
    <property type="evidence" value="ECO:0007669"/>
    <property type="project" value="TreeGrafter"/>
</dbReference>
<keyword evidence="1" id="KW-0678">Repressor</keyword>
<dbReference type="PROSITE" id="PS50932">
    <property type="entry name" value="HTH_LACI_2"/>
    <property type="match status" value="1"/>
</dbReference>
<dbReference type="InterPro" id="IPR028082">
    <property type="entry name" value="Peripla_BP_I"/>
</dbReference>
<keyword evidence="2" id="KW-0805">Transcription regulation</keyword>
<dbReference type="SMART" id="SM00354">
    <property type="entry name" value="HTH_LACI"/>
    <property type="match status" value="1"/>
</dbReference>
<gene>
    <name evidence="6" type="ORF">HHJ78_02455</name>
</gene>
<dbReference type="Gene3D" id="3.40.50.2300">
    <property type="match status" value="2"/>
</dbReference>
<keyword evidence="4" id="KW-0804">Transcription</keyword>
<accession>A0A7Y0U072</accession>
<dbReference type="PANTHER" id="PTHR30146:SF148">
    <property type="entry name" value="HTH-TYPE TRANSCRIPTIONAL REPRESSOR PURR-RELATED"/>
    <property type="match status" value="1"/>
</dbReference>
<feature type="domain" description="HTH lacI-type" evidence="5">
    <location>
        <begin position="1"/>
        <end position="53"/>
    </location>
</feature>
<dbReference type="SUPFAM" id="SSF53822">
    <property type="entry name" value="Periplasmic binding protein-like I"/>
    <property type="match status" value="1"/>
</dbReference>
<evidence type="ECO:0000256" key="1">
    <source>
        <dbReference type="ARBA" id="ARBA00022491"/>
    </source>
</evidence>
<evidence type="ECO:0000313" key="7">
    <source>
        <dbReference type="Proteomes" id="UP000578252"/>
    </source>
</evidence>
<dbReference type="CDD" id="cd01392">
    <property type="entry name" value="HTH_LacI"/>
    <property type="match status" value="1"/>
</dbReference>
<dbReference type="SUPFAM" id="SSF47413">
    <property type="entry name" value="lambda repressor-like DNA-binding domains"/>
    <property type="match status" value="1"/>
</dbReference>
<evidence type="ECO:0000313" key="6">
    <source>
        <dbReference type="EMBL" id="NMW64417.1"/>
    </source>
</evidence>
<evidence type="ECO:0000259" key="5">
    <source>
        <dbReference type="PROSITE" id="PS50932"/>
    </source>
</evidence>
<protein>
    <submittedName>
        <fullName evidence="6">LacI family DNA-binding transcriptional regulator</fullName>
    </submittedName>
</protein>
<comment type="caution">
    <text evidence="6">The sequence shown here is derived from an EMBL/GenBank/DDBJ whole genome shotgun (WGS) entry which is preliminary data.</text>
</comment>
<proteinExistence type="predicted"/>
<dbReference type="GO" id="GO:0003700">
    <property type="term" value="F:DNA-binding transcription factor activity"/>
    <property type="evidence" value="ECO:0007669"/>
    <property type="project" value="TreeGrafter"/>
</dbReference>
<keyword evidence="3 6" id="KW-0238">DNA-binding</keyword>
<dbReference type="Pfam" id="PF00356">
    <property type="entry name" value="LacI"/>
    <property type="match status" value="1"/>
</dbReference>
<dbReference type="Pfam" id="PF13377">
    <property type="entry name" value="Peripla_BP_3"/>
    <property type="match status" value="1"/>
</dbReference>
<evidence type="ECO:0000256" key="2">
    <source>
        <dbReference type="ARBA" id="ARBA00023015"/>
    </source>
</evidence>
<dbReference type="AlphaFoldDB" id="A0A7Y0U072"/>
<organism evidence="6 7">
    <name type="scientific">Mobiluncus mulieris</name>
    <dbReference type="NCBI Taxonomy" id="2052"/>
    <lineage>
        <taxon>Bacteria</taxon>
        <taxon>Bacillati</taxon>
        <taxon>Actinomycetota</taxon>
        <taxon>Actinomycetes</taxon>
        <taxon>Actinomycetales</taxon>
        <taxon>Actinomycetaceae</taxon>
        <taxon>Mobiluncus</taxon>
    </lineage>
</organism>
<dbReference type="InterPro" id="IPR010982">
    <property type="entry name" value="Lambda_DNA-bd_dom_sf"/>
</dbReference>
<dbReference type="InterPro" id="IPR000843">
    <property type="entry name" value="HTH_LacI"/>
</dbReference>
<dbReference type="EMBL" id="JABCUR010000002">
    <property type="protein sequence ID" value="NMW64417.1"/>
    <property type="molecule type" value="Genomic_DNA"/>
</dbReference>
<reference evidence="6 7" key="1">
    <citation type="submission" date="2020-04" db="EMBL/GenBank/DDBJ databases">
        <title>Antimicrobial susceptibility and clonality of vaginal-derived multi-drug resistant Mobiluncus isolates in China.</title>
        <authorList>
            <person name="Zhang X."/>
        </authorList>
    </citation>
    <scope>NUCLEOTIDE SEQUENCE [LARGE SCALE GENOMIC DNA]</scope>
    <source>
        <strain evidence="6 7">13</strain>
    </source>
</reference>
<dbReference type="Gene3D" id="1.10.260.40">
    <property type="entry name" value="lambda repressor-like DNA-binding domains"/>
    <property type="match status" value="1"/>
</dbReference>
<sequence>MKDVAKAAHVATSTVSRALNRPGRTNPLTAEHVFRVAREMGYISEDDARCHRSAPLTKRFGVVIDMGNTALISALKASATESGYQLIFLDANSPLGELGTSCQTFLKHVDGFLIDSEKTKVELNAFVEHHPLVWLNRETSKYDVVIPDVKQSISEIITFLRSQPDARFTVMHAEGQSWVTDECMDTVSKLSKKYKLDMQVINGVTNSVNSGYKVLRHWERRALSNVLVFGNLAAVGFIRALREKDPSALQSVAILGVGEPQNGLLALPTLSTLEIPQETIARVAVKRLLEKIHDPNPGAKHAIQKIPMRLIRRESTRIWRQH</sequence>
<dbReference type="Proteomes" id="UP000578252">
    <property type="component" value="Unassembled WGS sequence"/>
</dbReference>
<dbReference type="PANTHER" id="PTHR30146">
    <property type="entry name" value="LACI-RELATED TRANSCRIPTIONAL REPRESSOR"/>
    <property type="match status" value="1"/>
</dbReference>
<evidence type="ECO:0000256" key="4">
    <source>
        <dbReference type="ARBA" id="ARBA00023163"/>
    </source>
</evidence>
<dbReference type="InterPro" id="IPR046335">
    <property type="entry name" value="LacI/GalR-like_sensor"/>
</dbReference>